<dbReference type="CDD" id="cd10917">
    <property type="entry name" value="CE4_NodB_like_6s_7s"/>
    <property type="match status" value="1"/>
</dbReference>
<keyword evidence="3" id="KW-0119">Carbohydrate metabolism</keyword>
<reference evidence="3 4" key="1">
    <citation type="journal article" date="2013" name="Genome Announc.">
        <title>Draft Genome Sequence of the Cellulolytic, Mesophilic, Anaerobic Bacterium Clostridium termitidis Strain CT1112 (DSM 5398).</title>
        <authorList>
            <person name="Lal S."/>
            <person name="Ramachandran U."/>
            <person name="Zhang X."/>
            <person name="Munir R."/>
            <person name="Sparling R."/>
            <person name="Levin D.B."/>
        </authorList>
    </citation>
    <scope>NUCLEOTIDE SEQUENCE [LARGE SCALE GENOMIC DNA]</scope>
    <source>
        <strain evidence="3 4">CT1112</strain>
    </source>
</reference>
<dbReference type="GO" id="GO:0016798">
    <property type="term" value="F:hydrolase activity, acting on glycosyl bonds"/>
    <property type="evidence" value="ECO:0007669"/>
    <property type="project" value="UniProtKB-KW"/>
</dbReference>
<keyword evidence="4" id="KW-1185">Reference proteome</keyword>
<gene>
    <name evidence="3" type="ORF">CTER_3735</name>
</gene>
<dbReference type="AlphaFoldDB" id="S0FJN5"/>
<feature type="domain" description="NodB homology" evidence="2">
    <location>
        <begin position="59"/>
        <end position="237"/>
    </location>
</feature>
<dbReference type="GO" id="GO:0016020">
    <property type="term" value="C:membrane"/>
    <property type="evidence" value="ECO:0007669"/>
    <property type="project" value="TreeGrafter"/>
</dbReference>
<keyword evidence="3" id="KW-0378">Hydrolase</keyword>
<dbReference type="Proteomes" id="UP000014155">
    <property type="component" value="Unassembled WGS sequence"/>
</dbReference>
<keyword evidence="3" id="KW-0326">Glycosidase</keyword>
<feature type="transmembrane region" description="Helical" evidence="1">
    <location>
        <begin position="12"/>
        <end position="31"/>
    </location>
</feature>
<dbReference type="PROSITE" id="PS51677">
    <property type="entry name" value="NODB"/>
    <property type="match status" value="1"/>
</dbReference>
<evidence type="ECO:0000256" key="1">
    <source>
        <dbReference type="SAM" id="Phobius"/>
    </source>
</evidence>
<keyword evidence="1" id="KW-0812">Transmembrane</keyword>
<dbReference type="eggNOG" id="COG0726">
    <property type="taxonomic scope" value="Bacteria"/>
</dbReference>
<dbReference type="STRING" id="1195236.CTER_3735"/>
<sequence>MKFIIINRKRFSSYLFILVIGMGLIALFITIGRSGVFNSINVFSNQRVLPIYSVETDRNLVSITFDCAWGAGDIPTILEILKKENVRASFFMVGQWGEKYPDAVKLIANDGHDVANHGYSHLRMSTIGKEKCRSEIELCNQKLGEISGTKVILFRPPYGDYNNTVIETCNELGSYPIQWNVDSLDWKKEMSRQAILERIMKRTKPGSIILFHNDTQYTVELLPQIISQLKAKGLDFVPVSELIMKDNYYIDDQGRQQRK</sequence>
<dbReference type="Gene3D" id="3.20.20.370">
    <property type="entry name" value="Glycoside hydrolase/deacetylase"/>
    <property type="match status" value="1"/>
</dbReference>
<protein>
    <submittedName>
        <fullName evidence="3">Putative xylanase/chitin deacetylase</fullName>
    </submittedName>
</protein>
<evidence type="ECO:0000259" key="2">
    <source>
        <dbReference type="PROSITE" id="PS51677"/>
    </source>
</evidence>
<dbReference type="PANTHER" id="PTHR10587:SF128">
    <property type="entry name" value="POLYSACCHARIDE DEACETYLASE PDAB-RELATED"/>
    <property type="match status" value="1"/>
</dbReference>
<dbReference type="GO" id="GO:0016810">
    <property type="term" value="F:hydrolase activity, acting on carbon-nitrogen (but not peptide) bonds"/>
    <property type="evidence" value="ECO:0007669"/>
    <property type="project" value="InterPro"/>
</dbReference>
<comment type="caution">
    <text evidence="3">The sequence shown here is derived from an EMBL/GenBank/DDBJ whole genome shotgun (WGS) entry which is preliminary data.</text>
</comment>
<keyword evidence="1" id="KW-1133">Transmembrane helix</keyword>
<name>S0FJN5_RUMCE</name>
<evidence type="ECO:0000313" key="4">
    <source>
        <dbReference type="Proteomes" id="UP000014155"/>
    </source>
</evidence>
<dbReference type="PANTHER" id="PTHR10587">
    <property type="entry name" value="GLYCOSYL TRANSFERASE-RELATED"/>
    <property type="match status" value="1"/>
</dbReference>
<organism evidence="3 4">
    <name type="scientific">Ruminiclostridium cellobioparum subsp. termitidis CT1112</name>
    <dbReference type="NCBI Taxonomy" id="1195236"/>
    <lineage>
        <taxon>Bacteria</taxon>
        <taxon>Bacillati</taxon>
        <taxon>Bacillota</taxon>
        <taxon>Clostridia</taxon>
        <taxon>Eubacteriales</taxon>
        <taxon>Oscillospiraceae</taxon>
        <taxon>Ruminiclostridium</taxon>
    </lineage>
</organism>
<dbReference type="PATRIC" id="fig|1195236.3.peg.3949"/>
<keyword evidence="3" id="KW-0858">Xylan degradation</keyword>
<accession>S0FJN5</accession>
<dbReference type="InterPro" id="IPR002509">
    <property type="entry name" value="NODB_dom"/>
</dbReference>
<dbReference type="RefSeq" id="WP_004628470.1">
    <property type="nucleotide sequence ID" value="NZ_AORV01000054.1"/>
</dbReference>
<evidence type="ECO:0000313" key="3">
    <source>
        <dbReference type="EMBL" id="EMS70511.1"/>
    </source>
</evidence>
<dbReference type="Pfam" id="PF01522">
    <property type="entry name" value="Polysacc_deac_1"/>
    <property type="match status" value="1"/>
</dbReference>
<dbReference type="InterPro" id="IPR050248">
    <property type="entry name" value="Polysacc_deacetylase_ArnD"/>
</dbReference>
<dbReference type="EMBL" id="AORV01000054">
    <property type="protein sequence ID" value="EMS70511.1"/>
    <property type="molecule type" value="Genomic_DNA"/>
</dbReference>
<dbReference type="InterPro" id="IPR011330">
    <property type="entry name" value="Glyco_hydro/deAcase_b/a-brl"/>
</dbReference>
<keyword evidence="3" id="KW-0624">Polysaccharide degradation</keyword>
<dbReference type="GO" id="GO:0045493">
    <property type="term" value="P:xylan catabolic process"/>
    <property type="evidence" value="ECO:0007669"/>
    <property type="project" value="UniProtKB-KW"/>
</dbReference>
<keyword evidence="1" id="KW-0472">Membrane</keyword>
<proteinExistence type="predicted"/>
<dbReference type="SUPFAM" id="SSF88713">
    <property type="entry name" value="Glycoside hydrolase/deacetylase"/>
    <property type="match status" value="1"/>
</dbReference>